<dbReference type="GO" id="GO:0005789">
    <property type="term" value="C:endoplasmic reticulum membrane"/>
    <property type="evidence" value="ECO:0007669"/>
    <property type="project" value="UniProtKB-SubCell"/>
</dbReference>
<evidence type="ECO:0000256" key="2">
    <source>
        <dbReference type="ARBA" id="ARBA00006931"/>
    </source>
</evidence>
<keyword evidence="7 10" id="KW-0653">Protein transport</keyword>
<evidence type="ECO:0000256" key="4">
    <source>
        <dbReference type="ARBA" id="ARBA00022692"/>
    </source>
</evidence>
<comment type="caution">
    <text evidence="10">Lacks conserved residue(s) required for the propagation of feature annotation.</text>
</comment>
<evidence type="ECO:0000313" key="13">
    <source>
        <dbReference type="Proteomes" id="UP000536275"/>
    </source>
</evidence>
<protein>
    <recommendedName>
        <fullName evidence="10">GPI inositol-deacylase</fullName>
        <ecNumber evidence="10">3.1.-.-</ecNumber>
    </recommendedName>
</protein>
<dbReference type="Pfam" id="PF07819">
    <property type="entry name" value="PGAP1"/>
    <property type="match status" value="1"/>
</dbReference>
<feature type="transmembrane region" description="Helical" evidence="10">
    <location>
        <begin position="21"/>
        <end position="41"/>
    </location>
</feature>
<dbReference type="SMR" id="A0A8H6BTY3"/>
<comment type="subcellular location">
    <subcellularLocation>
        <location evidence="1">Endoplasmic reticulum membrane</location>
        <topology evidence="1">Multi-pass membrane protein</topology>
    </subcellularLocation>
</comment>
<dbReference type="InterPro" id="IPR029058">
    <property type="entry name" value="AB_hydrolase_fold"/>
</dbReference>
<evidence type="ECO:0000313" key="12">
    <source>
        <dbReference type="EMBL" id="KAF6063345.1"/>
    </source>
</evidence>
<dbReference type="InterPro" id="IPR012908">
    <property type="entry name" value="PGAP1-ab_dom-like"/>
</dbReference>
<dbReference type="GO" id="GO:0015031">
    <property type="term" value="P:protein transport"/>
    <property type="evidence" value="ECO:0007669"/>
    <property type="project" value="UniProtKB-KW"/>
</dbReference>
<dbReference type="GO" id="GO:0006505">
    <property type="term" value="P:GPI anchor metabolic process"/>
    <property type="evidence" value="ECO:0007669"/>
    <property type="project" value="TreeGrafter"/>
</dbReference>
<feature type="transmembrane region" description="Helical" evidence="10">
    <location>
        <begin position="353"/>
        <end position="374"/>
    </location>
</feature>
<keyword evidence="9 10" id="KW-0472">Membrane</keyword>
<sequence>MLSKRLFPYSNLFPRSRKYKFIVYFIICLTIIISALGVYLYSIPIVSPNQPQCDMVWMSPSYARIRAFDETHTKYASKYNLYLYREQDVDKMPNENENEDGNEGFTSLDGIPALFIHGNAGSFEQVRSIAARCSEMYYTDGKFKEKYPHARNIDFFTADFNEELSAFKGLRDQVEYVTQAISFIVDLYPQNPNRNIILIGHSMGGLVARIAASRQQHESNVDIILTLATPHSDPFPWLPKTSDFPDEVGLISIYSSVDLMVPPSVVTPKSKSDHFFSVDAAKLLGVPIDHQGIVWCGQLREKLSEALIGISGLNTLQDRMKVFKKIFSGDRKELGPTPIFGLAKLKLKLLQSWVHLLSLTIFALKWTIIVLAIIQLRKVYTKFNNPPPTH</sequence>
<dbReference type="GO" id="GO:0006888">
    <property type="term" value="P:endoplasmic reticulum to Golgi vesicle-mediated transport"/>
    <property type="evidence" value="ECO:0007669"/>
    <property type="project" value="TreeGrafter"/>
</dbReference>
<dbReference type="PANTHER" id="PTHR15495:SF7">
    <property type="entry name" value="GPI INOSITOL-DEACYLASE"/>
    <property type="match status" value="1"/>
</dbReference>
<keyword evidence="5 10" id="KW-0378">Hydrolase</keyword>
<dbReference type="PANTHER" id="PTHR15495">
    <property type="entry name" value="NEGATIVE REGULATOR OF VESICLE FORMATION-RELATED"/>
    <property type="match status" value="1"/>
</dbReference>
<dbReference type="SUPFAM" id="SSF53474">
    <property type="entry name" value="alpha/beta-Hydrolases"/>
    <property type="match status" value="1"/>
</dbReference>
<evidence type="ECO:0000256" key="1">
    <source>
        <dbReference type="ARBA" id="ARBA00004477"/>
    </source>
</evidence>
<dbReference type="EMBL" id="JABWAD010000061">
    <property type="protein sequence ID" value="KAF6063345.1"/>
    <property type="molecule type" value="Genomic_DNA"/>
</dbReference>
<dbReference type="EC" id="3.1.-.-" evidence="10"/>
<evidence type="ECO:0000259" key="11">
    <source>
        <dbReference type="Pfam" id="PF07819"/>
    </source>
</evidence>
<keyword evidence="4 10" id="KW-0812">Transmembrane</keyword>
<dbReference type="AlphaFoldDB" id="A0A8H6BTY3"/>
<gene>
    <name evidence="12" type="primary">BST1</name>
    <name evidence="12" type="ORF">FOB64_006325</name>
</gene>
<comment type="similarity">
    <text evidence="2 10">Belongs to the GPI inositol-deacylase family.</text>
</comment>
<evidence type="ECO:0000256" key="6">
    <source>
        <dbReference type="ARBA" id="ARBA00022824"/>
    </source>
</evidence>
<feature type="domain" description="GPI inositol-deacylase PGAP1-like alpha/beta" evidence="11">
    <location>
        <begin position="108"/>
        <end position="234"/>
    </location>
</feature>
<evidence type="ECO:0000256" key="9">
    <source>
        <dbReference type="ARBA" id="ARBA00023136"/>
    </source>
</evidence>
<proteinExistence type="inferred from homology"/>
<evidence type="ECO:0000256" key="3">
    <source>
        <dbReference type="ARBA" id="ARBA00022448"/>
    </source>
</evidence>
<accession>A0A8H6BTY3</accession>
<reference evidence="12 13" key="1">
    <citation type="submission" date="2020-03" db="EMBL/GenBank/DDBJ databases">
        <title>FDA dAtabase for Regulatory Grade micrObial Sequences (FDA-ARGOS): Supporting development and validation of Infectious Disease Dx tests.</title>
        <authorList>
            <person name="Campos J."/>
            <person name="Goldberg B."/>
            <person name="Tallon L."/>
            <person name="Sadzewicz L."/>
            <person name="Vavikolanu K."/>
            <person name="Mehta A."/>
            <person name="Aluvathingal J."/>
            <person name="Nadendla S."/>
            <person name="Nandy P."/>
            <person name="Geyer C."/>
            <person name="Yan Y."/>
            <person name="Sichtig H."/>
        </authorList>
    </citation>
    <scope>NUCLEOTIDE SEQUENCE [LARGE SCALE GENOMIC DNA]</scope>
    <source>
        <strain evidence="12 13">FDAARGOS_656</strain>
    </source>
</reference>
<keyword evidence="8 10" id="KW-1133">Transmembrane helix</keyword>
<dbReference type="Proteomes" id="UP000536275">
    <property type="component" value="Unassembled WGS sequence"/>
</dbReference>
<comment type="function">
    <text evidence="10">Involved in inositol deacylation of GPI-anchored proteins which plays important roles in the quality control and ER-associated degradation of GPI-anchored proteins.</text>
</comment>
<keyword evidence="3 10" id="KW-0813">Transport</keyword>
<comment type="caution">
    <text evidence="12">The sequence shown here is derived from an EMBL/GenBank/DDBJ whole genome shotgun (WGS) entry which is preliminary data.</text>
</comment>
<dbReference type="Gene3D" id="3.40.50.1820">
    <property type="entry name" value="alpha/beta hydrolase"/>
    <property type="match status" value="1"/>
</dbReference>
<dbReference type="GO" id="GO:0050185">
    <property type="term" value="F:phosphatidylinositol deacylase activity"/>
    <property type="evidence" value="ECO:0007669"/>
    <property type="project" value="TreeGrafter"/>
</dbReference>
<name>A0A8H6BTY3_CANAX</name>
<evidence type="ECO:0000256" key="5">
    <source>
        <dbReference type="ARBA" id="ARBA00022801"/>
    </source>
</evidence>
<organism evidence="12 13">
    <name type="scientific">Candida albicans</name>
    <name type="common">Yeast</name>
    <dbReference type="NCBI Taxonomy" id="5476"/>
    <lineage>
        <taxon>Eukaryota</taxon>
        <taxon>Fungi</taxon>
        <taxon>Dikarya</taxon>
        <taxon>Ascomycota</taxon>
        <taxon>Saccharomycotina</taxon>
        <taxon>Pichiomycetes</taxon>
        <taxon>Debaryomycetaceae</taxon>
        <taxon>Candida/Lodderomyces clade</taxon>
        <taxon>Candida</taxon>
    </lineage>
</organism>
<evidence type="ECO:0000256" key="8">
    <source>
        <dbReference type="ARBA" id="ARBA00022989"/>
    </source>
</evidence>
<dbReference type="InterPro" id="IPR039529">
    <property type="entry name" value="PGAP1/BST1"/>
</dbReference>
<evidence type="ECO:0000256" key="10">
    <source>
        <dbReference type="RuleBase" id="RU365011"/>
    </source>
</evidence>
<evidence type="ECO:0000256" key="7">
    <source>
        <dbReference type="ARBA" id="ARBA00022927"/>
    </source>
</evidence>
<keyword evidence="6 10" id="KW-0256">Endoplasmic reticulum</keyword>